<dbReference type="AlphaFoldDB" id="A0A5J4KYU4"/>
<dbReference type="PRINTS" id="PR00955">
    <property type="entry name" value="FLGMOTORFLIM"/>
</dbReference>
<dbReference type="PANTHER" id="PTHR30034">
    <property type="entry name" value="FLAGELLAR MOTOR SWITCH PROTEIN FLIM"/>
    <property type="match status" value="1"/>
</dbReference>
<dbReference type="Pfam" id="PF02154">
    <property type="entry name" value="FliM"/>
    <property type="match status" value="1"/>
</dbReference>
<dbReference type="GO" id="GO:0005886">
    <property type="term" value="C:plasma membrane"/>
    <property type="evidence" value="ECO:0007669"/>
    <property type="project" value="UniProtKB-SubCell"/>
</dbReference>
<evidence type="ECO:0000313" key="11">
    <source>
        <dbReference type="EMBL" id="GER94454.1"/>
    </source>
</evidence>
<dbReference type="PANTHER" id="PTHR30034:SF6">
    <property type="entry name" value="YOP PROTEINS TRANSLOCATION PROTEIN Q"/>
    <property type="match status" value="1"/>
</dbReference>
<keyword evidence="5" id="KW-1003">Cell membrane</keyword>
<dbReference type="SUPFAM" id="SSF103039">
    <property type="entry name" value="CheC-like"/>
    <property type="match status" value="1"/>
</dbReference>
<dbReference type="EMBL" id="BLAB01000001">
    <property type="protein sequence ID" value="GER94454.1"/>
    <property type="molecule type" value="Genomic_DNA"/>
</dbReference>
<keyword evidence="11" id="KW-0966">Cell projection</keyword>
<organism evidence="11">
    <name type="scientific">hot springs metagenome</name>
    <dbReference type="NCBI Taxonomy" id="433727"/>
    <lineage>
        <taxon>unclassified sequences</taxon>
        <taxon>metagenomes</taxon>
        <taxon>ecological metagenomes</taxon>
    </lineage>
</organism>
<protein>
    <recommendedName>
        <fullName evidence="4">Flagellar motor switch protein FliM</fullName>
    </recommendedName>
</protein>
<dbReference type="InterPro" id="IPR028976">
    <property type="entry name" value="CheC-like_sf"/>
</dbReference>
<evidence type="ECO:0000256" key="7">
    <source>
        <dbReference type="ARBA" id="ARBA00022779"/>
    </source>
</evidence>
<dbReference type="Gene3D" id="3.40.1550.10">
    <property type="entry name" value="CheC-like"/>
    <property type="match status" value="1"/>
</dbReference>
<dbReference type="NCBIfam" id="TIGR01397">
    <property type="entry name" value="fliM_switch"/>
    <property type="match status" value="1"/>
</dbReference>
<sequence length="324" mass="36980">MEDILSQEEVDALLKGIAEGAVETEKVEEVSGIKPYDFTGQEKIVRGRMPSLDIANERLARNFRLSLSAAIRRMVDVTNVTVNITKFYDFMRGVPFPSSINVFKMEPLRGFGLLVFDAPMIFSLIEFFFGGTGKGYYKPEGREFTPIEQKIIHKVVMMFFNDMEEAWKPIYPIVPTYVRSEMNPQFVTIVTPVDVVIKVEFVLEIEGKQCRAFLCIPYGTVEPIKEKLYSAFSADRDELDIKWLERLKERLKEIPVTVTGRLGDTRVTVQNVLDMKVSDVIILNRRVDEDIDILVEGIPKFKGRFGIYKGSYALKITKVIAYGS</sequence>
<dbReference type="CDD" id="cd17908">
    <property type="entry name" value="FliM"/>
    <property type="match status" value="1"/>
</dbReference>
<name>A0A5J4KYU4_9ZZZZ</name>
<dbReference type="GO" id="GO:0071978">
    <property type="term" value="P:bacterial-type flagellum-dependent swarming motility"/>
    <property type="evidence" value="ECO:0007669"/>
    <property type="project" value="TreeGrafter"/>
</dbReference>
<dbReference type="InterPro" id="IPR001543">
    <property type="entry name" value="FliN-like_C"/>
</dbReference>
<evidence type="ECO:0000256" key="3">
    <source>
        <dbReference type="ARBA" id="ARBA00011049"/>
    </source>
</evidence>
<dbReference type="Gene3D" id="2.30.330.10">
    <property type="entry name" value="SpoA-like"/>
    <property type="match status" value="1"/>
</dbReference>
<dbReference type="InterPro" id="IPR036429">
    <property type="entry name" value="SpoA-like_sf"/>
</dbReference>
<dbReference type="GO" id="GO:0003774">
    <property type="term" value="F:cytoskeletal motor activity"/>
    <property type="evidence" value="ECO:0007669"/>
    <property type="project" value="InterPro"/>
</dbReference>
<evidence type="ECO:0000256" key="1">
    <source>
        <dbReference type="ARBA" id="ARBA00004117"/>
    </source>
</evidence>
<dbReference type="PIRSF" id="PIRSF002888">
    <property type="entry name" value="FliM"/>
    <property type="match status" value="1"/>
</dbReference>
<dbReference type="GO" id="GO:0009425">
    <property type="term" value="C:bacterial-type flagellum basal body"/>
    <property type="evidence" value="ECO:0007669"/>
    <property type="project" value="UniProtKB-SubCell"/>
</dbReference>
<dbReference type="GO" id="GO:0050918">
    <property type="term" value="P:positive chemotaxis"/>
    <property type="evidence" value="ECO:0007669"/>
    <property type="project" value="TreeGrafter"/>
</dbReference>
<dbReference type="Pfam" id="PF01052">
    <property type="entry name" value="FliMN_C"/>
    <property type="match status" value="1"/>
</dbReference>
<reference evidence="11" key="1">
    <citation type="submission" date="2019-10" db="EMBL/GenBank/DDBJ databases">
        <title>Metagenomic sequencing of thiosulfate-disproportionating enrichment culture.</title>
        <authorList>
            <person name="Umezawa K."/>
            <person name="Kojima H."/>
            <person name="Fukui M."/>
        </authorList>
    </citation>
    <scope>NUCLEOTIDE SEQUENCE</scope>
    <source>
        <strain evidence="11">45J</strain>
    </source>
</reference>
<evidence type="ECO:0000256" key="9">
    <source>
        <dbReference type="ARBA" id="ARBA00023143"/>
    </source>
</evidence>
<keyword evidence="6" id="KW-0145">Chemotaxis</keyword>
<keyword evidence="8" id="KW-0472">Membrane</keyword>
<proteinExistence type="inferred from homology"/>
<dbReference type="SUPFAM" id="SSF101801">
    <property type="entry name" value="Surface presentation of antigens (SPOA)"/>
    <property type="match status" value="1"/>
</dbReference>
<comment type="subcellular location">
    <subcellularLocation>
        <location evidence="1">Bacterial flagellum basal body</location>
    </subcellularLocation>
    <subcellularLocation>
        <location evidence="2">Cell membrane</location>
        <topology evidence="2">Peripheral membrane protein</topology>
    </subcellularLocation>
</comment>
<evidence type="ECO:0000256" key="2">
    <source>
        <dbReference type="ARBA" id="ARBA00004202"/>
    </source>
</evidence>
<evidence type="ECO:0000259" key="10">
    <source>
        <dbReference type="Pfam" id="PF01052"/>
    </source>
</evidence>
<keyword evidence="11" id="KW-0969">Cilium</keyword>
<accession>A0A5J4KYU4</accession>
<evidence type="ECO:0000256" key="6">
    <source>
        <dbReference type="ARBA" id="ARBA00022500"/>
    </source>
</evidence>
<comment type="caution">
    <text evidence="11">The sequence shown here is derived from an EMBL/GenBank/DDBJ whole genome shotgun (WGS) entry which is preliminary data.</text>
</comment>
<comment type="similarity">
    <text evidence="3">Belongs to the FliM family.</text>
</comment>
<dbReference type="InterPro" id="IPR001689">
    <property type="entry name" value="Flag_FliM"/>
</dbReference>
<keyword evidence="11" id="KW-0282">Flagellum</keyword>
<evidence type="ECO:0000256" key="5">
    <source>
        <dbReference type="ARBA" id="ARBA00022475"/>
    </source>
</evidence>
<keyword evidence="7" id="KW-0283">Flagellar rotation</keyword>
<feature type="domain" description="Flagellar motor switch protein FliN-like C-terminal" evidence="10">
    <location>
        <begin position="249"/>
        <end position="320"/>
    </location>
</feature>
<evidence type="ECO:0000256" key="4">
    <source>
        <dbReference type="ARBA" id="ARBA00021898"/>
    </source>
</evidence>
<gene>
    <name evidence="11" type="ORF">A45J_2217</name>
</gene>
<evidence type="ECO:0000256" key="8">
    <source>
        <dbReference type="ARBA" id="ARBA00023136"/>
    </source>
</evidence>
<keyword evidence="9" id="KW-0975">Bacterial flagellum</keyword>